<dbReference type="NCBIfam" id="TIGR02937">
    <property type="entry name" value="sigma70-ECF"/>
    <property type="match status" value="1"/>
</dbReference>
<evidence type="ECO:0000313" key="7">
    <source>
        <dbReference type="EMBL" id="RGT52100.1"/>
    </source>
</evidence>
<gene>
    <name evidence="7" type="ORF">DWX27_11090</name>
    <name evidence="9" type="ORF">DWZ32_10820</name>
    <name evidence="8" type="ORF">DWZ95_06385</name>
</gene>
<evidence type="ECO:0000313" key="9">
    <source>
        <dbReference type="EMBL" id="RHN06721.1"/>
    </source>
</evidence>
<evidence type="ECO:0000256" key="1">
    <source>
        <dbReference type="ARBA" id="ARBA00010641"/>
    </source>
</evidence>
<dbReference type="PANTHER" id="PTHR43133">
    <property type="entry name" value="RNA POLYMERASE ECF-TYPE SIGMA FACTO"/>
    <property type="match status" value="1"/>
</dbReference>
<keyword evidence="3" id="KW-0731">Sigma factor</keyword>
<evidence type="ECO:0000313" key="12">
    <source>
        <dbReference type="Proteomes" id="UP000286003"/>
    </source>
</evidence>
<dbReference type="Proteomes" id="UP000285013">
    <property type="component" value="Unassembled WGS sequence"/>
</dbReference>
<dbReference type="EMBL" id="QRWT01000009">
    <property type="protein sequence ID" value="RGT52100.1"/>
    <property type="molecule type" value="Genomic_DNA"/>
</dbReference>
<dbReference type="RefSeq" id="WP_007667466.1">
    <property type="nucleotide sequence ID" value="NZ_CABMMK010000002.1"/>
</dbReference>
<dbReference type="SUPFAM" id="SSF88659">
    <property type="entry name" value="Sigma3 and sigma4 domains of RNA polymerase sigma factors"/>
    <property type="match status" value="1"/>
</dbReference>
<reference evidence="10 11" key="1">
    <citation type="submission" date="2018-08" db="EMBL/GenBank/DDBJ databases">
        <title>A genome reference for cultivated species of the human gut microbiota.</title>
        <authorList>
            <person name="Zou Y."/>
            <person name="Xue W."/>
            <person name="Luo G."/>
        </authorList>
    </citation>
    <scope>NUCLEOTIDE SEQUENCE [LARGE SCALE GENOMIC DNA]</scope>
    <source>
        <strain evidence="7 10">AF19-10AC</strain>
        <strain evidence="9 12">AF31-23</strain>
        <strain evidence="8 11">AF36-16BH</strain>
    </source>
</reference>
<dbReference type="PANTHER" id="PTHR43133:SF46">
    <property type="entry name" value="RNA POLYMERASE SIGMA-70 FACTOR ECF SUBFAMILY"/>
    <property type="match status" value="1"/>
</dbReference>
<dbReference type="Pfam" id="PF08281">
    <property type="entry name" value="Sigma70_r4_2"/>
    <property type="match status" value="1"/>
</dbReference>
<keyword evidence="2" id="KW-0805">Transcription regulation</keyword>
<dbReference type="InterPro" id="IPR036388">
    <property type="entry name" value="WH-like_DNA-bd_sf"/>
</dbReference>
<evidence type="ECO:0000256" key="4">
    <source>
        <dbReference type="ARBA" id="ARBA00023163"/>
    </source>
</evidence>
<proteinExistence type="inferred from homology"/>
<dbReference type="InterPro" id="IPR013325">
    <property type="entry name" value="RNA_pol_sigma_r2"/>
</dbReference>
<dbReference type="InterPro" id="IPR014284">
    <property type="entry name" value="RNA_pol_sigma-70_dom"/>
</dbReference>
<dbReference type="InterPro" id="IPR013324">
    <property type="entry name" value="RNA_pol_sigma_r3/r4-like"/>
</dbReference>
<comment type="caution">
    <text evidence="8">The sequence shown here is derived from an EMBL/GenBank/DDBJ whole genome shotgun (WGS) entry which is preliminary data.</text>
</comment>
<dbReference type="InterPro" id="IPR014327">
    <property type="entry name" value="RNA_pol_sigma70_bacteroid"/>
</dbReference>
<accession>A0A3E4IKH4</accession>
<keyword evidence="4" id="KW-0804">Transcription</keyword>
<evidence type="ECO:0000256" key="3">
    <source>
        <dbReference type="ARBA" id="ARBA00023082"/>
    </source>
</evidence>
<evidence type="ECO:0000313" key="11">
    <source>
        <dbReference type="Proteomes" id="UP000285013"/>
    </source>
</evidence>
<feature type="domain" description="RNA polymerase sigma-70 region 2" evidence="5">
    <location>
        <begin position="27"/>
        <end position="88"/>
    </location>
</feature>
<comment type="similarity">
    <text evidence="1">Belongs to the sigma-70 factor family. ECF subfamily.</text>
</comment>
<sequence>MSNEIDTKTLKALQQGSHKAFEEVFITYYGKTKAFIYGYIKSGPDAEELTEDLFVNLWINRHSIDISKSFDSFLHTVARNSAINFLKHKYVEDTYLNNIQKQECSSTSEEDLIAKELGLLIDDTVEKMPEQRKKIYILSRNEGLSNEEIATQLNTTKRNVESQLSLALKEIRKTISCFFLSLL</sequence>
<dbReference type="GO" id="GO:0003677">
    <property type="term" value="F:DNA binding"/>
    <property type="evidence" value="ECO:0007669"/>
    <property type="project" value="InterPro"/>
</dbReference>
<dbReference type="GO" id="GO:0016987">
    <property type="term" value="F:sigma factor activity"/>
    <property type="evidence" value="ECO:0007669"/>
    <property type="project" value="UniProtKB-KW"/>
</dbReference>
<dbReference type="AlphaFoldDB" id="A0A3E4IKH4"/>
<dbReference type="EMBL" id="QRQM01000011">
    <property type="protein sequence ID" value="RHN06721.1"/>
    <property type="molecule type" value="Genomic_DNA"/>
</dbReference>
<dbReference type="EMBL" id="QRPE01000004">
    <property type="protein sequence ID" value="RHL94805.1"/>
    <property type="molecule type" value="Genomic_DNA"/>
</dbReference>
<evidence type="ECO:0000259" key="5">
    <source>
        <dbReference type="Pfam" id="PF04542"/>
    </source>
</evidence>
<dbReference type="NCBIfam" id="TIGR02985">
    <property type="entry name" value="Sig70_bacteroi1"/>
    <property type="match status" value="1"/>
</dbReference>
<protein>
    <submittedName>
        <fullName evidence="8">RNA polymerase sigma-70 factor</fullName>
    </submittedName>
</protein>
<dbReference type="SUPFAM" id="SSF88946">
    <property type="entry name" value="Sigma2 domain of RNA polymerase sigma factors"/>
    <property type="match status" value="1"/>
</dbReference>
<dbReference type="GO" id="GO:0006352">
    <property type="term" value="P:DNA-templated transcription initiation"/>
    <property type="evidence" value="ECO:0007669"/>
    <property type="project" value="InterPro"/>
</dbReference>
<dbReference type="Gene3D" id="1.10.10.10">
    <property type="entry name" value="Winged helix-like DNA-binding domain superfamily/Winged helix DNA-binding domain"/>
    <property type="match status" value="1"/>
</dbReference>
<dbReference type="Gene3D" id="1.10.1740.10">
    <property type="match status" value="1"/>
</dbReference>
<name>A0A3E4IKH4_9BACE</name>
<dbReference type="InterPro" id="IPR013249">
    <property type="entry name" value="RNA_pol_sigma70_r4_t2"/>
</dbReference>
<feature type="domain" description="RNA polymerase sigma factor 70 region 4 type 2" evidence="6">
    <location>
        <begin position="120"/>
        <end position="170"/>
    </location>
</feature>
<dbReference type="Proteomes" id="UP000284772">
    <property type="component" value="Unassembled WGS sequence"/>
</dbReference>
<evidence type="ECO:0000313" key="10">
    <source>
        <dbReference type="Proteomes" id="UP000284772"/>
    </source>
</evidence>
<dbReference type="Proteomes" id="UP000286003">
    <property type="component" value="Unassembled WGS sequence"/>
</dbReference>
<dbReference type="GeneID" id="26161949"/>
<evidence type="ECO:0000259" key="6">
    <source>
        <dbReference type="Pfam" id="PF08281"/>
    </source>
</evidence>
<dbReference type="InterPro" id="IPR007627">
    <property type="entry name" value="RNA_pol_sigma70_r2"/>
</dbReference>
<organism evidence="8 11">
    <name type="scientific">Bacteroides intestinalis</name>
    <dbReference type="NCBI Taxonomy" id="329854"/>
    <lineage>
        <taxon>Bacteria</taxon>
        <taxon>Pseudomonadati</taxon>
        <taxon>Bacteroidota</taxon>
        <taxon>Bacteroidia</taxon>
        <taxon>Bacteroidales</taxon>
        <taxon>Bacteroidaceae</taxon>
        <taxon>Bacteroides</taxon>
    </lineage>
</organism>
<dbReference type="InterPro" id="IPR039425">
    <property type="entry name" value="RNA_pol_sigma-70-like"/>
</dbReference>
<dbReference type="Pfam" id="PF04542">
    <property type="entry name" value="Sigma70_r2"/>
    <property type="match status" value="1"/>
</dbReference>
<evidence type="ECO:0000313" key="8">
    <source>
        <dbReference type="EMBL" id="RHL94805.1"/>
    </source>
</evidence>
<evidence type="ECO:0000256" key="2">
    <source>
        <dbReference type="ARBA" id="ARBA00023015"/>
    </source>
</evidence>